<feature type="transmembrane region" description="Helical" evidence="1">
    <location>
        <begin position="32"/>
        <end position="59"/>
    </location>
</feature>
<reference evidence="2" key="1">
    <citation type="submission" date="2020-01" db="EMBL/GenBank/DDBJ databases">
        <title>Global genomic diversity of Molluscum contagiosum virus.</title>
        <authorList>
            <person name="Zorec T.M."/>
            <person name="Skubic L."/>
            <person name="Hosnjak L."/>
            <person name="Trcko K."/>
            <person name="Poljak M."/>
        </authorList>
    </citation>
    <scope>NUCLEOTIDE SEQUENCE</scope>
    <source>
        <strain evidence="2">MCV1_P02S01A</strain>
        <strain evidence="3">MCV1_P02S01B</strain>
        <strain evidence="4">MCV1_P02S02A</strain>
    </source>
</reference>
<keyword evidence="1" id="KW-0472">Membrane</keyword>
<sequence length="76" mass="9044">MQHCSFPKKITPSTRQRRALPDMSILGYAPPFLIILVFCLVSAAFLSFAFLLVLLVPFWRWSSYNLWRARQRWRAR</sequence>
<dbReference type="EMBL" id="MN931743">
    <property type="protein sequence ID" value="QHW16975.1"/>
    <property type="molecule type" value="Genomic_DNA"/>
</dbReference>
<protein>
    <submittedName>
        <fullName evidence="2">MC053.2R</fullName>
    </submittedName>
</protein>
<dbReference type="Proteomes" id="UP000602142">
    <property type="component" value="Segment"/>
</dbReference>
<gene>
    <name evidence="2" type="primary">MC053.2R</name>
</gene>
<proteinExistence type="predicted"/>
<organism evidence="2 5">
    <name type="scientific">Molluscum contagiosum virus</name>
    <dbReference type="NCBI Taxonomy" id="10279"/>
    <lineage>
        <taxon>Viruses</taxon>
        <taxon>Varidnaviria</taxon>
        <taxon>Bamfordvirae</taxon>
        <taxon>Nucleocytoviricota</taxon>
        <taxon>Pokkesviricetes</taxon>
        <taxon>Chitovirales</taxon>
        <taxon>Poxviridae</taxon>
        <taxon>Chordopoxvirinae</taxon>
        <taxon>Molluscipoxvirus</taxon>
        <taxon>Molluscipoxvirus molluscum</taxon>
    </lineage>
</organism>
<keyword evidence="1" id="KW-0812">Transmembrane</keyword>
<keyword evidence="1" id="KW-1133">Transmembrane helix</keyword>
<dbReference type="Proteomes" id="UP000610093">
    <property type="component" value="Segment"/>
</dbReference>
<dbReference type="EMBL" id="MN931744">
    <property type="protein sequence ID" value="QHW17157.1"/>
    <property type="molecule type" value="Genomic_DNA"/>
</dbReference>
<evidence type="ECO:0000256" key="1">
    <source>
        <dbReference type="SAM" id="Phobius"/>
    </source>
</evidence>
<evidence type="ECO:0000313" key="5">
    <source>
        <dbReference type="Proteomes" id="UP000613226"/>
    </source>
</evidence>
<dbReference type="Proteomes" id="UP000613226">
    <property type="component" value="Segment"/>
</dbReference>
<accession>A0A858A083</accession>
<evidence type="ECO:0000313" key="2">
    <source>
        <dbReference type="EMBL" id="QHW16793.1"/>
    </source>
</evidence>
<evidence type="ECO:0000313" key="4">
    <source>
        <dbReference type="EMBL" id="QHW17157.1"/>
    </source>
</evidence>
<evidence type="ECO:0000313" key="3">
    <source>
        <dbReference type="EMBL" id="QHW16975.1"/>
    </source>
</evidence>
<name>A0A858A083_9POXV</name>
<dbReference type="EMBL" id="MN931742">
    <property type="protein sequence ID" value="QHW16793.1"/>
    <property type="molecule type" value="Genomic_DNA"/>
</dbReference>